<keyword evidence="2" id="KW-1185">Reference proteome</keyword>
<dbReference type="Proteomes" id="UP001596087">
    <property type="component" value="Unassembled WGS sequence"/>
</dbReference>
<reference evidence="2" key="1">
    <citation type="journal article" date="2019" name="Int. J. Syst. Evol. Microbiol.">
        <title>The Global Catalogue of Microorganisms (GCM) 10K type strain sequencing project: providing services to taxonomists for standard genome sequencing and annotation.</title>
        <authorList>
            <consortium name="The Broad Institute Genomics Platform"/>
            <consortium name="The Broad Institute Genome Sequencing Center for Infectious Disease"/>
            <person name="Wu L."/>
            <person name="Ma J."/>
        </authorList>
    </citation>
    <scope>NUCLEOTIDE SEQUENCE [LARGE SCALE GENOMIC DNA]</scope>
    <source>
        <strain evidence="2">DFY41</strain>
    </source>
</reference>
<proteinExistence type="predicted"/>
<dbReference type="RefSeq" id="WP_378587682.1">
    <property type="nucleotide sequence ID" value="NZ_JBHSKD010000004.1"/>
</dbReference>
<dbReference type="EMBL" id="JBHSKD010000004">
    <property type="protein sequence ID" value="MFC5176019.1"/>
    <property type="molecule type" value="Genomic_DNA"/>
</dbReference>
<comment type="caution">
    <text evidence="1">The sequence shown here is derived from an EMBL/GenBank/DDBJ whole genome shotgun (WGS) entry which is preliminary data.</text>
</comment>
<protein>
    <submittedName>
        <fullName evidence="1">Uncharacterized protein</fullName>
    </submittedName>
</protein>
<evidence type="ECO:0000313" key="1">
    <source>
        <dbReference type="EMBL" id="MFC5176019.1"/>
    </source>
</evidence>
<accession>A0ABW0BFE2</accession>
<organism evidence="1 2">
    <name type="scientific">Nocardioides taihuensis</name>
    <dbReference type="NCBI Taxonomy" id="1835606"/>
    <lineage>
        <taxon>Bacteria</taxon>
        <taxon>Bacillati</taxon>
        <taxon>Actinomycetota</taxon>
        <taxon>Actinomycetes</taxon>
        <taxon>Propionibacteriales</taxon>
        <taxon>Nocardioidaceae</taxon>
        <taxon>Nocardioides</taxon>
    </lineage>
</organism>
<name>A0ABW0BFE2_9ACTN</name>
<gene>
    <name evidence="1" type="ORF">ACFPGP_05005</name>
</gene>
<sequence>MPGLTRAEVGEMLAALAASAAEHCDDRGRVVLDWHLLVMTAHR</sequence>
<evidence type="ECO:0000313" key="2">
    <source>
        <dbReference type="Proteomes" id="UP001596087"/>
    </source>
</evidence>